<evidence type="ECO:0000259" key="5">
    <source>
        <dbReference type="PROSITE" id="PS50893"/>
    </source>
</evidence>
<proteinExistence type="inferred from homology"/>
<dbReference type="InterPro" id="IPR027417">
    <property type="entry name" value="P-loop_NTPase"/>
</dbReference>
<dbReference type="PROSITE" id="PS50893">
    <property type="entry name" value="ABC_TRANSPORTER_2"/>
    <property type="match status" value="1"/>
</dbReference>
<evidence type="ECO:0000256" key="4">
    <source>
        <dbReference type="ARBA" id="ARBA00022840"/>
    </source>
</evidence>
<sequence length="249" mass="26875">MVDHLAVLDHVSFSYDGDPVLDDVSLAIEPGEYLALVGPNGSGKSTLLRILLGLLAPAAGRVSLFGADPSRHHERHRLGYVPQRPALAQGIAATVDDIVAAGRITRTGWRRRPRAEDRDAVDTALAAVALTELRHARVSQLSGGQQQRTFIARALAGEPDLLVLDEPVAGVDVESQRAFRDTLRHLVRGRGGSVLLVSHELSVVAEDLDRVVVLKRSVRFDGPPRALAEADVHLGIHPNDLPLWLEGIT</sequence>
<comment type="similarity">
    <text evidence="1">Belongs to the ABC transporter superfamily.</text>
</comment>
<dbReference type="PANTHER" id="PTHR42734">
    <property type="entry name" value="METAL TRANSPORT SYSTEM ATP-BINDING PROTEIN TM_0124-RELATED"/>
    <property type="match status" value="1"/>
</dbReference>
<dbReference type="AlphaFoldDB" id="A0A6J4HSH6"/>
<protein>
    <recommendedName>
        <fullName evidence="5">ABC transporter domain-containing protein</fullName>
    </recommendedName>
</protein>
<keyword evidence="3" id="KW-0547">Nucleotide-binding</keyword>
<evidence type="ECO:0000256" key="1">
    <source>
        <dbReference type="ARBA" id="ARBA00005417"/>
    </source>
</evidence>
<dbReference type="EMBL" id="CADCSY010000056">
    <property type="protein sequence ID" value="CAA9232178.1"/>
    <property type="molecule type" value="Genomic_DNA"/>
</dbReference>
<name>A0A6J4HSH6_9ACTN</name>
<accession>A0A6J4HSH6</accession>
<gene>
    <name evidence="6" type="ORF">AVDCRST_MAG20-1286</name>
</gene>
<dbReference type="Pfam" id="PF00005">
    <property type="entry name" value="ABC_tran"/>
    <property type="match status" value="1"/>
</dbReference>
<dbReference type="InterPro" id="IPR003593">
    <property type="entry name" value="AAA+_ATPase"/>
</dbReference>
<keyword evidence="4" id="KW-0067">ATP-binding</keyword>
<evidence type="ECO:0000313" key="6">
    <source>
        <dbReference type="EMBL" id="CAA9232178.1"/>
    </source>
</evidence>
<evidence type="ECO:0000256" key="3">
    <source>
        <dbReference type="ARBA" id="ARBA00022741"/>
    </source>
</evidence>
<dbReference type="GO" id="GO:0016887">
    <property type="term" value="F:ATP hydrolysis activity"/>
    <property type="evidence" value="ECO:0007669"/>
    <property type="project" value="InterPro"/>
</dbReference>
<dbReference type="CDD" id="cd03235">
    <property type="entry name" value="ABC_Metallic_Cations"/>
    <property type="match status" value="1"/>
</dbReference>
<dbReference type="InterPro" id="IPR003439">
    <property type="entry name" value="ABC_transporter-like_ATP-bd"/>
</dbReference>
<dbReference type="SMART" id="SM00382">
    <property type="entry name" value="AAA"/>
    <property type="match status" value="1"/>
</dbReference>
<evidence type="ECO:0000256" key="2">
    <source>
        <dbReference type="ARBA" id="ARBA00022448"/>
    </source>
</evidence>
<keyword evidence="2" id="KW-0813">Transport</keyword>
<dbReference type="PANTHER" id="PTHR42734:SF5">
    <property type="entry name" value="IRON TRANSPORT SYSTEM ATP-BINDING PROTEIN HI_0361-RELATED"/>
    <property type="match status" value="1"/>
</dbReference>
<reference evidence="6" key="1">
    <citation type="submission" date="2020-02" db="EMBL/GenBank/DDBJ databases">
        <authorList>
            <person name="Meier V. D."/>
        </authorList>
    </citation>
    <scope>NUCLEOTIDE SEQUENCE</scope>
    <source>
        <strain evidence="6">AVDCRST_MAG20</strain>
    </source>
</reference>
<dbReference type="InterPro" id="IPR050153">
    <property type="entry name" value="Metal_Ion_Import_ABC"/>
</dbReference>
<dbReference type="SUPFAM" id="SSF52540">
    <property type="entry name" value="P-loop containing nucleoside triphosphate hydrolases"/>
    <property type="match status" value="1"/>
</dbReference>
<dbReference type="FunFam" id="3.40.50.300:FF:000134">
    <property type="entry name" value="Iron-enterobactin ABC transporter ATP-binding protein"/>
    <property type="match status" value="1"/>
</dbReference>
<dbReference type="GO" id="GO:0005524">
    <property type="term" value="F:ATP binding"/>
    <property type="evidence" value="ECO:0007669"/>
    <property type="project" value="UniProtKB-KW"/>
</dbReference>
<dbReference type="Gene3D" id="3.40.50.300">
    <property type="entry name" value="P-loop containing nucleotide triphosphate hydrolases"/>
    <property type="match status" value="1"/>
</dbReference>
<organism evidence="6">
    <name type="scientific">uncultured Acidimicrobiales bacterium</name>
    <dbReference type="NCBI Taxonomy" id="310071"/>
    <lineage>
        <taxon>Bacteria</taxon>
        <taxon>Bacillati</taxon>
        <taxon>Actinomycetota</taxon>
        <taxon>Acidimicrobiia</taxon>
        <taxon>Acidimicrobiales</taxon>
        <taxon>environmental samples</taxon>
    </lineage>
</organism>
<feature type="domain" description="ABC transporter" evidence="5">
    <location>
        <begin position="6"/>
        <end position="240"/>
    </location>
</feature>